<dbReference type="AlphaFoldDB" id="A0A1A9URW6"/>
<protein>
    <recommendedName>
        <fullName evidence="3">Reverse transcriptase Ty1/copia-type domain-containing protein</fullName>
    </recommendedName>
</protein>
<evidence type="ECO:0000313" key="2">
    <source>
        <dbReference type="Proteomes" id="UP000078200"/>
    </source>
</evidence>
<sequence length="233" mass="26560">MSAALTNLENNLLRLDCKDDDIIILAIYVEDIKQLVTKLAKSFRIEDLIPLKFYLGTEFKEDINTETTIMSQTNIYECMNNILNRFEMENYWVIKTPLDQSIKQFTQMSREPEDEQQEVESIPHQNPNPQFLAYIAYCAIIMLRPMNVNNYLGNIIVDNSTFPSLLNDAPTLTIFLPFPTNTSSSSLKFIDNNYAMGITKHQTLNVAIATSVRTFQGGAQTTLWLAVAKTLKS</sequence>
<proteinExistence type="predicted"/>
<dbReference type="Proteomes" id="UP000078200">
    <property type="component" value="Unassembled WGS sequence"/>
</dbReference>
<dbReference type="VEuPathDB" id="VectorBase:GAUT013359"/>
<organism evidence="1 2">
    <name type="scientific">Glossina austeni</name>
    <name type="common">Savannah tsetse fly</name>
    <dbReference type="NCBI Taxonomy" id="7395"/>
    <lineage>
        <taxon>Eukaryota</taxon>
        <taxon>Metazoa</taxon>
        <taxon>Ecdysozoa</taxon>
        <taxon>Arthropoda</taxon>
        <taxon>Hexapoda</taxon>
        <taxon>Insecta</taxon>
        <taxon>Pterygota</taxon>
        <taxon>Neoptera</taxon>
        <taxon>Endopterygota</taxon>
        <taxon>Diptera</taxon>
        <taxon>Brachycera</taxon>
        <taxon>Muscomorpha</taxon>
        <taxon>Hippoboscoidea</taxon>
        <taxon>Glossinidae</taxon>
        <taxon>Glossina</taxon>
    </lineage>
</organism>
<accession>A0A1A9URW6</accession>
<evidence type="ECO:0000313" key="1">
    <source>
        <dbReference type="EnsemblMetazoa" id="GAUT013359-PA"/>
    </source>
</evidence>
<reference evidence="1" key="1">
    <citation type="submission" date="2020-05" db="UniProtKB">
        <authorList>
            <consortium name="EnsemblMetazoa"/>
        </authorList>
    </citation>
    <scope>IDENTIFICATION</scope>
    <source>
        <strain evidence="1">TTRI</strain>
    </source>
</reference>
<name>A0A1A9URW6_GLOAU</name>
<keyword evidence="2" id="KW-1185">Reference proteome</keyword>
<evidence type="ECO:0008006" key="3">
    <source>
        <dbReference type="Google" id="ProtNLM"/>
    </source>
</evidence>
<dbReference type="EnsemblMetazoa" id="GAUT013359-RA">
    <property type="protein sequence ID" value="GAUT013359-PA"/>
    <property type="gene ID" value="GAUT013359"/>
</dbReference>